<dbReference type="Proteomes" id="UP001275084">
    <property type="component" value="Unassembled WGS sequence"/>
</dbReference>
<proteinExistence type="predicted"/>
<evidence type="ECO:0000313" key="2">
    <source>
        <dbReference type="EMBL" id="KAK3350307.1"/>
    </source>
</evidence>
<dbReference type="InterPro" id="IPR014710">
    <property type="entry name" value="RmlC-like_jellyroll"/>
</dbReference>
<accession>A0AAJ0HGB4</accession>
<dbReference type="PANTHER" id="PTHR31238">
    <property type="entry name" value="GERMIN-LIKE PROTEIN SUBFAMILY 3 MEMBER 3"/>
    <property type="match status" value="1"/>
</dbReference>
<evidence type="ECO:0000259" key="1">
    <source>
        <dbReference type="SMART" id="SM00835"/>
    </source>
</evidence>
<dbReference type="Pfam" id="PF00190">
    <property type="entry name" value="Cupin_1"/>
    <property type="match status" value="1"/>
</dbReference>
<dbReference type="Gene3D" id="2.60.120.10">
    <property type="entry name" value="Jelly Rolls"/>
    <property type="match status" value="1"/>
</dbReference>
<sequence>MILNSITRLALLTEAYSIINQFKLLPNDTQFIFNFNQYQTISGKGGKLIIANQKTFPALVGTRLGMVIGRLGYKSYGINTFHIHPQSAKLQLVIQGHLKTKMIPENSILNNNGTRRIIKNDIRPFQMTPFYQGSIYMQFNPNYTDTIFVASFANKDFGAGQVLDETFTIIDDIVTASFGQIIAREDINTIHKAIPASVTLSIEKCLEIYSIQRRAQ</sequence>
<evidence type="ECO:0000313" key="3">
    <source>
        <dbReference type="Proteomes" id="UP001275084"/>
    </source>
</evidence>
<dbReference type="AlphaFoldDB" id="A0AAJ0HGB4"/>
<protein>
    <recommendedName>
        <fullName evidence="1">Cupin type-1 domain-containing protein</fullName>
    </recommendedName>
</protein>
<organism evidence="2 3">
    <name type="scientific">Lasiosphaeria hispida</name>
    <dbReference type="NCBI Taxonomy" id="260671"/>
    <lineage>
        <taxon>Eukaryota</taxon>
        <taxon>Fungi</taxon>
        <taxon>Dikarya</taxon>
        <taxon>Ascomycota</taxon>
        <taxon>Pezizomycotina</taxon>
        <taxon>Sordariomycetes</taxon>
        <taxon>Sordariomycetidae</taxon>
        <taxon>Sordariales</taxon>
        <taxon>Lasiosphaeriaceae</taxon>
        <taxon>Lasiosphaeria</taxon>
    </lineage>
</organism>
<reference evidence="2" key="2">
    <citation type="submission" date="2023-06" db="EMBL/GenBank/DDBJ databases">
        <authorList>
            <consortium name="Lawrence Berkeley National Laboratory"/>
            <person name="Haridas S."/>
            <person name="Hensen N."/>
            <person name="Bonometti L."/>
            <person name="Westerberg I."/>
            <person name="Brannstrom I.O."/>
            <person name="Guillou S."/>
            <person name="Cros-Aarteil S."/>
            <person name="Calhoun S."/>
            <person name="Kuo A."/>
            <person name="Mondo S."/>
            <person name="Pangilinan J."/>
            <person name="Riley R."/>
            <person name="Labutti K."/>
            <person name="Andreopoulos B."/>
            <person name="Lipzen A."/>
            <person name="Chen C."/>
            <person name="Yanf M."/>
            <person name="Daum C."/>
            <person name="Ng V."/>
            <person name="Clum A."/>
            <person name="Steindorff A."/>
            <person name="Ohm R."/>
            <person name="Martin F."/>
            <person name="Silar P."/>
            <person name="Natvig D."/>
            <person name="Lalanne C."/>
            <person name="Gautier V."/>
            <person name="Ament-Velasquez S.L."/>
            <person name="Kruys A."/>
            <person name="Hutchinson M.I."/>
            <person name="Powell A.J."/>
            <person name="Barry K."/>
            <person name="Miller A.N."/>
            <person name="Grigoriev I.V."/>
            <person name="Debuchy R."/>
            <person name="Gladieux P."/>
            <person name="Thoren M.H."/>
            <person name="Johannesson H."/>
        </authorList>
    </citation>
    <scope>NUCLEOTIDE SEQUENCE</scope>
    <source>
        <strain evidence="2">CBS 955.72</strain>
    </source>
</reference>
<feature type="domain" description="Cupin type-1" evidence="1">
    <location>
        <begin position="33"/>
        <end position="188"/>
    </location>
</feature>
<dbReference type="EMBL" id="JAUIQD010000005">
    <property type="protein sequence ID" value="KAK3350307.1"/>
    <property type="molecule type" value="Genomic_DNA"/>
</dbReference>
<dbReference type="SUPFAM" id="SSF51182">
    <property type="entry name" value="RmlC-like cupins"/>
    <property type="match status" value="1"/>
</dbReference>
<dbReference type="SMART" id="SM00835">
    <property type="entry name" value="Cupin_1"/>
    <property type="match status" value="1"/>
</dbReference>
<dbReference type="InterPro" id="IPR011051">
    <property type="entry name" value="RmlC_Cupin_sf"/>
</dbReference>
<dbReference type="InterPro" id="IPR006045">
    <property type="entry name" value="Cupin_1"/>
</dbReference>
<gene>
    <name evidence="2" type="ORF">B0T25DRAFT_592230</name>
</gene>
<reference evidence="2" key="1">
    <citation type="journal article" date="2023" name="Mol. Phylogenet. Evol.">
        <title>Genome-scale phylogeny and comparative genomics of the fungal order Sordariales.</title>
        <authorList>
            <person name="Hensen N."/>
            <person name="Bonometti L."/>
            <person name="Westerberg I."/>
            <person name="Brannstrom I.O."/>
            <person name="Guillou S."/>
            <person name="Cros-Aarteil S."/>
            <person name="Calhoun S."/>
            <person name="Haridas S."/>
            <person name="Kuo A."/>
            <person name="Mondo S."/>
            <person name="Pangilinan J."/>
            <person name="Riley R."/>
            <person name="LaButti K."/>
            <person name="Andreopoulos B."/>
            <person name="Lipzen A."/>
            <person name="Chen C."/>
            <person name="Yan M."/>
            <person name="Daum C."/>
            <person name="Ng V."/>
            <person name="Clum A."/>
            <person name="Steindorff A."/>
            <person name="Ohm R.A."/>
            <person name="Martin F."/>
            <person name="Silar P."/>
            <person name="Natvig D.O."/>
            <person name="Lalanne C."/>
            <person name="Gautier V."/>
            <person name="Ament-Velasquez S.L."/>
            <person name="Kruys A."/>
            <person name="Hutchinson M.I."/>
            <person name="Powell A.J."/>
            <person name="Barry K."/>
            <person name="Miller A.N."/>
            <person name="Grigoriev I.V."/>
            <person name="Debuchy R."/>
            <person name="Gladieux P."/>
            <person name="Hiltunen Thoren M."/>
            <person name="Johannesson H."/>
        </authorList>
    </citation>
    <scope>NUCLEOTIDE SEQUENCE</scope>
    <source>
        <strain evidence="2">CBS 955.72</strain>
    </source>
</reference>
<keyword evidence="3" id="KW-1185">Reference proteome</keyword>
<comment type="caution">
    <text evidence="2">The sequence shown here is derived from an EMBL/GenBank/DDBJ whole genome shotgun (WGS) entry which is preliminary data.</text>
</comment>
<name>A0AAJ0HGB4_9PEZI</name>